<dbReference type="InterPro" id="IPR048258">
    <property type="entry name" value="Cyclins_cyclin-box"/>
</dbReference>
<reference evidence="8" key="1">
    <citation type="journal article" date="2013" name="Nature">
        <title>Pan genome of the phytoplankton Emiliania underpins its global distribution.</title>
        <authorList>
            <person name="Read B.A."/>
            <person name="Kegel J."/>
            <person name="Klute M.J."/>
            <person name="Kuo A."/>
            <person name="Lefebvre S.C."/>
            <person name="Maumus F."/>
            <person name="Mayer C."/>
            <person name="Miller J."/>
            <person name="Monier A."/>
            <person name="Salamov A."/>
            <person name="Young J."/>
            <person name="Aguilar M."/>
            <person name="Claverie J.M."/>
            <person name="Frickenhaus S."/>
            <person name="Gonzalez K."/>
            <person name="Herman E.K."/>
            <person name="Lin Y.C."/>
            <person name="Napier J."/>
            <person name="Ogata H."/>
            <person name="Sarno A.F."/>
            <person name="Shmutz J."/>
            <person name="Schroeder D."/>
            <person name="de Vargas C."/>
            <person name="Verret F."/>
            <person name="von Dassow P."/>
            <person name="Valentin K."/>
            <person name="Van de Peer Y."/>
            <person name="Wheeler G."/>
            <person name="Dacks J.B."/>
            <person name="Delwiche C.F."/>
            <person name="Dyhrman S.T."/>
            <person name="Glockner G."/>
            <person name="John U."/>
            <person name="Richards T."/>
            <person name="Worden A.Z."/>
            <person name="Zhang X."/>
            <person name="Grigoriev I.V."/>
            <person name="Allen A.E."/>
            <person name="Bidle K."/>
            <person name="Borodovsky M."/>
            <person name="Bowler C."/>
            <person name="Brownlee C."/>
            <person name="Cock J.M."/>
            <person name="Elias M."/>
            <person name="Gladyshev V.N."/>
            <person name="Groth M."/>
            <person name="Guda C."/>
            <person name="Hadaegh A."/>
            <person name="Iglesias-Rodriguez M.D."/>
            <person name="Jenkins J."/>
            <person name="Jones B.M."/>
            <person name="Lawson T."/>
            <person name="Leese F."/>
            <person name="Lindquist E."/>
            <person name="Lobanov A."/>
            <person name="Lomsadze A."/>
            <person name="Malik S.B."/>
            <person name="Marsh M.E."/>
            <person name="Mackinder L."/>
            <person name="Mock T."/>
            <person name="Mueller-Roeber B."/>
            <person name="Pagarete A."/>
            <person name="Parker M."/>
            <person name="Probert I."/>
            <person name="Quesneville H."/>
            <person name="Raines C."/>
            <person name="Rensing S.A."/>
            <person name="Riano-Pachon D.M."/>
            <person name="Richier S."/>
            <person name="Rokitta S."/>
            <person name="Shiraiwa Y."/>
            <person name="Soanes D.M."/>
            <person name="van der Giezen M."/>
            <person name="Wahlund T.M."/>
            <person name="Williams B."/>
            <person name="Wilson W."/>
            <person name="Wolfe G."/>
            <person name="Wurch L.L."/>
        </authorList>
    </citation>
    <scope>NUCLEOTIDE SEQUENCE</scope>
</reference>
<evidence type="ECO:0000256" key="1">
    <source>
        <dbReference type="ARBA" id="ARBA00022618"/>
    </source>
</evidence>
<evidence type="ECO:0000256" key="2">
    <source>
        <dbReference type="ARBA" id="ARBA00023127"/>
    </source>
</evidence>
<dbReference type="SMART" id="SM01332">
    <property type="entry name" value="Cyclin_C"/>
    <property type="match status" value="1"/>
</dbReference>
<evidence type="ECO:0000313" key="8">
    <source>
        <dbReference type="Proteomes" id="UP000013827"/>
    </source>
</evidence>
<dbReference type="AlphaFoldDB" id="A0A0D3IQB1"/>
<dbReference type="InterPro" id="IPR039361">
    <property type="entry name" value="Cyclin"/>
</dbReference>
<dbReference type="GO" id="GO:0016538">
    <property type="term" value="F:cyclin-dependent protein serine/threonine kinase regulator activity"/>
    <property type="evidence" value="ECO:0007669"/>
    <property type="project" value="InterPro"/>
</dbReference>
<accession>A0A0D3IQB1</accession>
<dbReference type="SMART" id="SM00385">
    <property type="entry name" value="CYCLIN"/>
    <property type="match status" value="2"/>
</dbReference>
<reference evidence="7" key="2">
    <citation type="submission" date="2024-10" db="UniProtKB">
        <authorList>
            <consortium name="EnsemblProtists"/>
        </authorList>
    </citation>
    <scope>IDENTIFICATION</scope>
</reference>
<keyword evidence="1" id="KW-0132">Cell division</keyword>
<dbReference type="RefSeq" id="XP_005765875.1">
    <property type="nucleotide sequence ID" value="XM_005765818.1"/>
</dbReference>
<dbReference type="InterPro" id="IPR046965">
    <property type="entry name" value="Cyclin_A/B-like"/>
</dbReference>
<dbReference type="FunFam" id="1.10.472.10:FF:000001">
    <property type="entry name" value="G2/mitotic-specific cyclin"/>
    <property type="match status" value="1"/>
</dbReference>
<dbReference type="PIRSF" id="PIRSF001771">
    <property type="entry name" value="Cyclin_A_B_D_E"/>
    <property type="match status" value="1"/>
</dbReference>
<evidence type="ECO:0000313" key="7">
    <source>
        <dbReference type="EnsemblProtists" id="EOD13446"/>
    </source>
</evidence>
<dbReference type="EnsemblProtists" id="EOD13446">
    <property type="protein sequence ID" value="EOD13446"/>
    <property type="gene ID" value="EMIHUDRAFT_66751"/>
</dbReference>
<evidence type="ECO:0000259" key="6">
    <source>
        <dbReference type="SMART" id="SM01332"/>
    </source>
</evidence>
<dbReference type="OMA" id="QMCAPYV"/>
<evidence type="ECO:0000256" key="4">
    <source>
        <dbReference type="RuleBase" id="RU000383"/>
    </source>
</evidence>
<dbReference type="SUPFAM" id="SSF47954">
    <property type="entry name" value="Cyclin-like"/>
    <property type="match status" value="2"/>
</dbReference>
<name>A0A0D3IQB1_EMIH1</name>
<evidence type="ECO:0000256" key="3">
    <source>
        <dbReference type="ARBA" id="ARBA00023306"/>
    </source>
</evidence>
<dbReference type="PROSITE" id="PS00292">
    <property type="entry name" value="CYCLINS"/>
    <property type="match status" value="1"/>
</dbReference>
<feature type="domain" description="Cyclin-like" evidence="5">
    <location>
        <begin position="158"/>
        <end position="259"/>
    </location>
</feature>
<dbReference type="GO" id="GO:0044772">
    <property type="term" value="P:mitotic cell cycle phase transition"/>
    <property type="evidence" value="ECO:0007669"/>
    <property type="project" value="InterPro"/>
</dbReference>
<dbReference type="InterPro" id="IPR004367">
    <property type="entry name" value="Cyclin_C-dom"/>
</dbReference>
<dbReference type="InterPro" id="IPR036915">
    <property type="entry name" value="Cyclin-like_sf"/>
</dbReference>
<dbReference type="KEGG" id="ehx:EMIHUDRAFT_66751"/>
<dbReference type="STRING" id="2903.R1DRT4"/>
<feature type="domain" description="Cyclin-like" evidence="5">
    <location>
        <begin position="61"/>
        <end position="145"/>
    </location>
</feature>
<keyword evidence="8" id="KW-1185">Reference proteome</keyword>
<dbReference type="PANTHER" id="PTHR10177">
    <property type="entry name" value="CYCLINS"/>
    <property type="match status" value="1"/>
</dbReference>
<comment type="similarity">
    <text evidence="4">Belongs to the cyclin family.</text>
</comment>
<dbReference type="PaxDb" id="2903-EOD13446"/>
<evidence type="ECO:0008006" key="9">
    <source>
        <dbReference type="Google" id="ProtNLM"/>
    </source>
</evidence>
<dbReference type="GeneID" id="17259701"/>
<dbReference type="Proteomes" id="UP000013827">
    <property type="component" value="Unassembled WGS sequence"/>
</dbReference>
<keyword evidence="2 4" id="KW-0195">Cyclin</keyword>
<keyword evidence="3" id="KW-0131">Cell cycle</keyword>
<dbReference type="HOGENOM" id="CLU_020695_2_4_1"/>
<dbReference type="eggNOG" id="KOG0654">
    <property type="taxonomic scope" value="Eukaryota"/>
</dbReference>
<dbReference type="GO" id="GO:0051301">
    <property type="term" value="P:cell division"/>
    <property type="evidence" value="ECO:0007669"/>
    <property type="project" value="UniProtKB-KW"/>
</dbReference>
<evidence type="ECO:0000259" key="5">
    <source>
        <dbReference type="SMART" id="SM00385"/>
    </source>
</evidence>
<organism evidence="7 8">
    <name type="scientific">Emiliania huxleyi (strain CCMP1516)</name>
    <dbReference type="NCBI Taxonomy" id="280463"/>
    <lineage>
        <taxon>Eukaryota</taxon>
        <taxon>Haptista</taxon>
        <taxon>Haptophyta</taxon>
        <taxon>Prymnesiophyceae</taxon>
        <taxon>Isochrysidales</taxon>
        <taxon>Noelaerhabdaceae</taxon>
        <taxon>Emiliania</taxon>
    </lineage>
</organism>
<dbReference type="Pfam" id="PF02984">
    <property type="entry name" value="Cyclin_C"/>
    <property type="match status" value="2"/>
</dbReference>
<dbReference type="Pfam" id="PF00134">
    <property type="entry name" value="Cyclin_N"/>
    <property type="match status" value="1"/>
</dbReference>
<dbReference type="InterPro" id="IPR013763">
    <property type="entry name" value="Cyclin-like_dom"/>
</dbReference>
<feature type="domain" description="Cyclin C-terminal" evidence="6">
    <location>
        <begin position="154"/>
        <end position="290"/>
    </location>
</feature>
<dbReference type="Gene3D" id="1.10.472.10">
    <property type="entry name" value="Cyclin-like"/>
    <property type="match status" value="2"/>
</dbReference>
<proteinExistence type="inferred from homology"/>
<protein>
    <recommendedName>
        <fullName evidence="9">Cyclin N-terminal domain-containing protein</fullName>
    </recommendedName>
</protein>
<sequence length="297" mass="32682">MAVDSEGSEGRRARPCALQCAHIAHDIFAYLRLRELRHRVPPHFLASQHDINATMRGILVDWLVEVGEEYKLQRETLHLCVNYIDRFLTHVPVARSKLQLVGVGCMLLAAKYEDVSPPTVDDLVYISDNTYTRDEILAMEGAVLQRLNFDLSAVTSIAFLPRFCTPLLAADATALCFYLCELTLPEVGFVQFIPSEVAAASIHLALHTLRLPSWSADLEAPPPPPLPRPPAPSEPRLLDAAVTGYSRARLAGCASALYDLHRTADVAALQAVREKYSSRRFFGVSTLQPAPSSPVAA</sequence>
<dbReference type="InterPro" id="IPR006671">
    <property type="entry name" value="Cyclin_N"/>
</dbReference>